<dbReference type="Pfam" id="PF01047">
    <property type="entry name" value="MarR"/>
    <property type="match status" value="1"/>
</dbReference>
<dbReference type="EMBL" id="CP040817">
    <property type="protein sequence ID" value="QYM91637.1"/>
    <property type="molecule type" value="Genomic_DNA"/>
</dbReference>
<sequence length="151" mass="17264">MNDSHNDTLCPIGLLIHLSNQFKDHLLNEYFADSEITAPQFKVLISIYKGVTSPIEVSKNVLMDGGALSRMIERMAKRELLIRQSHPSDKRQVILALTEKGREICQQFEQEGMQVLPAKITARLTPEETEQLKRLLTKMLPDDVVARYLPY</sequence>
<dbReference type="Proteomes" id="UP000500801">
    <property type="component" value="Chromosome"/>
</dbReference>
<dbReference type="InterPro" id="IPR023187">
    <property type="entry name" value="Tscrpt_reg_MarR-type_CS"/>
</dbReference>
<dbReference type="Proteomes" id="UP000824976">
    <property type="component" value="Chromosome"/>
</dbReference>
<evidence type="ECO:0000256" key="1">
    <source>
        <dbReference type="ARBA" id="ARBA00023015"/>
    </source>
</evidence>
<dbReference type="PANTHER" id="PTHR33164">
    <property type="entry name" value="TRANSCRIPTIONAL REGULATOR, MARR FAMILY"/>
    <property type="match status" value="1"/>
</dbReference>
<keyword evidence="8" id="KW-1185">Reference proteome</keyword>
<reference evidence="5 7" key="1">
    <citation type="submission" date="2018-11" db="EMBL/GenBank/DDBJ databases">
        <title>Complete genome sequence of Dickeya zeae strain CE1 infecting Canna edulis Ker-Gawl. in China.</title>
        <authorList>
            <person name="Zhang J."/>
            <person name="Lin B."/>
            <person name="Shen H."/>
            <person name="Jiang S."/>
            <person name="Pu X."/>
            <person name="Sun D."/>
        </authorList>
    </citation>
    <scope>NUCLEOTIDE SEQUENCE [LARGE SCALE GENOMIC DNA]</scope>
    <source>
        <strain evidence="5 7">CE1</strain>
    </source>
</reference>
<evidence type="ECO:0000313" key="8">
    <source>
        <dbReference type="Proteomes" id="UP000824976"/>
    </source>
</evidence>
<dbReference type="PROSITE" id="PS50995">
    <property type="entry name" value="HTH_MARR_2"/>
    <property type="match status" value="1"/>
</dbReference>
<evidence type="ECO:0000259" key="4">
    <source>
        <dbReference type="PROSITE" id="PS50995"/>
    </source>
</evidence>
<gene>
    <name evidence="5" type="ORF">DWG24_14005</name>
    <name evidence="6" type="ORF">FGI21_07010</name>
</gene>
<dbReference type="PRINTS" id="PR00598">
    <property type="entry name" value="HTHMARR"/>
</dbReference>
<dbReference type="InterPro" id="IPR000835">
    <property type="entry name" value="HTH_MarR-typ"/>
</dbReference>
<dbReference type="InterPro" id="IPR036390">
    <property type="entry name" value="WH_DNA-bd_sf"/>
</dbReference>
<evidence type="ECO:0000256" key="3">
    <source>
        <dbReference type="ARBA" id="ARBA00023163"/>
    </source>
</evidence>
<name>A0AAE7D0X1_9GAMM</name>
<keyword evidence="3" id="KW-0804">Transcription</keyword>
<dbReference type="InterPro" id="IPR039422">
    <property type="entry name" value="MarR/SlyA-like"/>
</dbReference>
<feature type="domain" description="HTH marR-type" evidence="4">
    <location>
        <begin position="1"/>
        <end position="141"/>
    </location>
</feature>
<evidence type="ECO:0000313" key="5">
    <source>
        <dbReference type="EMBL" id="QIZ53258.1"/>
    </source>
</evidence>
<dbReference type="InterPro" id="IPR036388">
    <property type="entry name" value="WH-like_DNA-bd_sf"/>
</dbReference>
<dbReference type="Gene3D" id="1.10.10.10">
    <property type="entry name" value="Winged helix-like DNA-binding domain superfamily/Winged helix DNA-binding domain"/>
    <property type="match status" value="1"/>
</dbReference>
<dbReference type="GO" id="GO:0003700">
    <property type="term" value="F:DNA-binding transcription factor activity"/>
    <property type="evidence" value="ECO:0007669"/>
    <property type="project" value="InterPro"/>
</dbReference>
<proteinExistence type="predicted"/>
<dbReference type="PROSITE" id="PS01117">
    <property type="entry name" value="HTH_MARR_1"/>
    <property type="match status" value="1"/>
</dbReference>
<organism evidence="5 7">
    <name type="scientific">Dickeya zeae</name>
    <dbReference type="NCBI Taxonomy" id="204042"/>
    <lineage>
        <taxon>Bacteria</taxon>
        <taxon>Pseudomonadati</taxon>
        <taxon>Pseudomonadota</taxon>
        <taxon>Gammaproteobacteria</taxon>
        <taxon>Enterobacterales</taxon>
        <taxon>Pectobacteriaceae</taxon>
        <taxon>Dickeya</taxon>
    </lineage>
</organism>
<dbReference type="AlphaFoldDB" id="A0AAE7D0X1"/>
<evidence type="ECO:0000313" key="7">
    <source>
        <dbReference type="Proteomes" id="UP000500801"/>
    </source>
</evidence>
<keyword evidence="2" id="KW-0238">DNA-binding</keyword>
<dbReference type="SUPFAM" id="SSF46785">
    <property type="entry name" value="Winged helix' DNA-binding domain"/>
    <property type="match status" value="1"/>
</dbReference>
<dbReference type="GO" id="GO:0006950">
    <property type="term" value="P:response to stress"/>
    <property type="evidence" value="ECO:0007669"/>
    <property type="project" value="TreeGrafter"/>
</dbReference>
<accession>A0AAE7D0X1</accession>
<dbReference type="SMART" id="SM00347">
    <property type="entry name" value="HTH_MARR"/>
    <property type="match status" value="1"/>
</dbReference>
<reference evidence="6 8" key="2">
    <citation type="submission" date="2019-06" db="EMBL/GenBank/DDBJ databases">
        <title>Complete genome of Dickeya zeae PL65.</title>
        <authorList>
            <person name="Boluk G."/>
            <person name="Arif M."/>
        </authorList>
    </citation>
    <scope>NUCLEOTIDE SEQUENCE [LARGE SCALE GENOMIC DNA]</scope>
    <source>
        <strain evidence="6 8">PL65</strain>
    </source>
</reference>
<protein>
    <submittedName>
        <fullName evidence="5">MarR family transcriptional regulator</fullName>
    </submittedName>
</protein>
<keyword evidence="1" id="KW-0805">Transcription regulation</keyword>
<dbReference type="GO" id="GO:0003677">
    <property type="term" value="F:DNA binding"/>
    <property type="evidence" value="ECO:0007669"/>
    <property type="project" value="UniProtKB-KW"/>
</dbReference>
<evidence type="ECO:0000256" key="2">
    <source>
        <dbReference type="ARBA" id="ARBA00023125"/>
    </source>
</evidence>
<dbReference type="EMBL" id="CP033622">
    <property type="protein sequence ID" value="QIZ53258.1"/>
    <property type="molecule type" value="Genomic_DNA"/>
</dbReference>
<dbReference type="PANTHER" id="PTHR33164:SF87">
    <property type="entry name" value="MULTIPLE ANTIBIOTIC RESISTANCE PROTEIN MARR"/>
    <property type="match status" value="1"/>
</dbReference>
<evidence type="ECO:0000313" key="6">
    <source>
        <dbReference type="EMBL" id="QYM91637.1"/>
    </source>
</evidence>
<dbReference type="RefSeq" id="WP_168362978.1">
    <property type="nucleotide sequence ID" value="NZ_CP033622.1"/>
</dbReference>